<evidence type="ECO:0000256" key="1">
    <source>
        <dbReference type="SAM" id="SignalP"/>
    </source>
</evidence>
<feature type="signal peptide" evidence="1">
    <location>
        <begin position="1"/>
        <end position="29"/>
    </location>
</feature>
<dbReference type="EMBL" id="CP033433">
    <property type="protein sequence ID" value="AYQ74118.1"/>
    <property type="molecule type" value="Genomic_DNA"/>
</dbReference>
<proteinExistence type="predicted"/>
<dbReference type="Proteomes" id="UP000269097">
    <property type="component" value="Chromosome"/>
</dbReference>
<reference evidence="2 3" key="1">
    <citation type="submission" date="2018-10" db="EMBL/GenBank/DDBJ databases">
        <title>Genome Sequence of Cohnella sp.</title>
        <authorList>
            <person name="Srinivasan S."/>
            <person name="Kim M.K."/>
        </authorList>
    </citation>
    <scope>NUCLEOTIDE SEQUENCE [LARGE SCALE GENOMIC DNA]</scope>
    <source>
        <strain evidence="2 3">18JY8-7</strain>
    </source>
</reference>
<accession>A0A3G3K0Y8</accession>
<sequence length="419" mass="42746">MEKRSFKKILLSTVLSAALAIVPATFASAATVSVDWDPANLTVNNNVGIADTVVLTGLKAGAVMKVYKTNPADTSAKPKLLGQATAKDGTATATVGNLTEGDDIFVTVVLETSASSKKVGAPAKTEKAVTDQVYVQNNAGIADTVTVTGLTYAGTKVTVLNGTTPIGTGTSALVSSKSTAVKDVVISIPTKSNLGNGSSGSINIVLQDKGKDPSDPVSVSFSAEEKTSVTGVTYATYNNFGKADQVKVSNIGNTGLVAGDTVILWKESGAKTKIASAVVSKSLVATFNVANLDSTGAAGSVWFTVTRKGYLQSDAQEAKFDAEPVTDKPSVTGVTYVNSKSTSDKVTIANSSIKKGATVTLFDNGAKIASGTVTVEGTITLSASNKLGATGGTKLTITVKEVGKRESIASDEFSYGPES</sequence>
<gene>
    <name evidence="2" type="ORF">EAV92_17040</name>
</gene>
<dbReference type="KEGG" id="coh:EAV92_17040"/>
<name>A0A3G3K0Y8_9BACL</name>
<protein>
    <submittedName>
        <fullName evidence="2">Uncharacterized protein</fullName>
    </submittedName>
</protein>
<evidence type="ECO:0000313" key="3">
    <source>
        <dbReference type="Proteomes" id="UP000269097"/>
    </source>
</evidence>
<keyword evidence="3" id="KW-1185">Reference proteome</keyword>
<evidence type="ECO:0000313" key="2">
    <source>
        <dbReference type="EMBL" id="AYQ74118.1"/>
    </source>
</evidence>
<organism evidence="2 3">
    <name type="scientific">Cohnella candidum</name>
    <dbReference type="NCBI Taxonomy" id="2674991"/>
    <lineage>
        <taxon>Bacteria</taxon>
        <taxon>Bacillati</taxon>
        <taxon>Bacillota</taxon>
        <taxon>Bacilli</taxon>
        <taxon>Bacillales</taxon>
        <taxon>Paenibacillaceae</taxon>
        <taxon>Cohnella</taxon>
    </lineage>
</organism>
<dbReference type="AlphaFoldDB" id="A0A3G3K0Y8"/>
<feature type="chain" id="PRO_5017975192" evidence="1">
    <location>
        <begin position="30"/>
        <end position="419"/>
    </location>
</feature>
<dbReference type="RefSeq" id="WP_123042200.1">
    <property type="nucleotide sequence ID" value="NZ_CP033433.1"/>
</dbReference>
<keyword evidence="1" id="KW-0732">Signal</keyword>